<organism evidence="3 4">
    <name type="scientific">Antrihabitans stalactiti</name>
    <dbReference type="NCBI Taxonomy" id="2584121"/>
    <lineage>
        <taxon>Bacteria</taxon>
        <taxon>Bacillati</taxon>
        <taxon>Actinomycetota</taxon>
        <taxon>Actinomycetes</taxon>
        <taxon>Mycobacteriales</taxon>
        <taxon>Nocardiaceae</taxon>
        <taxon>Antrihabitans</taxon>
    </lineage>
</organism>
<dbReference type="InterPro" id="IPR041497">
    <property type="entry name" value="Thump-like"/>
</dbReference>
<keyword evidence="4" id="KW-1185">Reference proteome</keyword>
<dbReference type="RefSeq" id="WP_169585260.1">
    <property type="nucleotide sequence ID" value="NZ_VCQU01000001.1"/>
</dbReference>
<dbReference type="GO" id="GO:0008168">
    <property type="term" value="F:methyltransferase activity"/>
    <property type="evidence" value="ECO:0007669"/>
    <property type="project" value="UniProtKB-KW"/>
</dbReference>
<dbReference type="Proteomes" id="UP000535543">
    <property type="component" value="Unassembled WGS sequence"/>
</dbReference>
<keyword evidence="3" id="KW-0808">Transferase</keyword>
<sequence>MSYGFTEADVDYLVGSAGTAALAKADELELSSASLLRDLGRARELFGTYASAVVETVLLRRRSAAKIADGERWLFTDDGLQQATPTLVARHRAQRFAGRTVHDVTCSIGAELAELVGVAAGVVGSDLDAVRLRMAAHNVPGASLVRADALAPVTVGTVVIADPGRRSGGKRTHDPAQLQPPLPDLLNAYPGRDLAVKCAPGLDFDRLGWAGEVEVTSLDGGVREACLWSEGLATARRRATVLSSDGTGWSISDAESDDIPEREPGEWIVNPDGAVVRAGLVRHYAAKHGLWQLDPRIAYLTGDSVPDGVRGFRILEQVKYSEKVIRQELARRDCGTLEILVRGVDVDPAVLRPRLKLRGSASLALVITRIGRSATAFVCAPPVRAS</sequence>
<proteinExistence type="predicted"/>
<dbReference type="Pfam" id="PF18096">
    <property type="entry name" value="Thump_like"/>
    <property type="match status" value="1"/>
</dbReference>
<comment type="caution">
    <text evidence="3">The sequence shown here is derived from an EMBL/GenBank/DDBJ whole genome shotgun (WGS) entry which is preliminary data.</text>
</comment>
<dbReference type="AlphaFoldDB" id="A0A848KB86"/>
<dbReference type="EMBL" id="VCQU01000001">
    <property type="protein sequence ID" value="NMN94454.1"/>
    <property type="molecule type" value="Genomic_DNA"/>
</dbReference>
<reference evidence="3 4" key="2">
    <citation type="submission" date="2020-06" db="EMBL/GenBank/DDBJ databases">
        <title>Antribacter stalactiti gen. nov., sp. nov., a new member of the family Nacardiaceae isolated from a cave.</title>
        <authorList>
            <person name="Kim I.S."/>
        </authorList>
    </citation>
    <scope>NUCLEOTIDE SEQUENCE [LARGE SCALE GENOMIC DNA]</scope>
    <source>
        <strain evidence="3 4">YC2-7</strain>
    </source>
</reference>
<evidence type="ECO:0000313" key="4">
    <source>
        <dbReference type="Proteomes" id="UP000535543"/>
    </source>
</evidence>
<accession>A0A848KB86</accession>
<feature type="domain" description="THUMP-like" evidence="2">
    <location>
        <begin position="309"/>
        <end position="381"/>
    </location>
</feature>
<keyword evidence="3" id="KW-0489">Methyltransferase</keyword>
<gene>
    <name evidence="3" type="ORF">FGL95_05300</name>
</gene>
<dbReference type="InterPro" id="IPR029063">
    <property type="entry name" value="SAM-dependent_MTases_sf"/>
</dbReference>
<name>A0A848KB86_9NOCA</name>
<dbReference type="GO" id="GO:0032259">
    <property type="term" value="P:methylation"/>
    <property type="evidence" value="ECO:0007669"/>
    <property type="project" value="UniProtKB-KW"/>
</dbReference>
<reference evidence="3 4" key="1">
    <citation type="submission" date="2019-05" db="EMBL/GenBank/DDBJ databases">
        <authorList>
            <person name="Lee S.D."/>
        </authorList>
    </citation>
    <scope>NUCLEOTIDE SEQUENCE [LARGE SCALE GENOMIC DNA]</scope>
    <source>
        <strain evidence="3 4">YC2-7</strain>
    </source>
</reference>
<evidence type="ECO:0000313" key="3">
    <source>
        <dbReference type="EMBL" id="NMN94454.1"/>
    </source>
</evidence>
<protein>
    <submittedName>
        <fullName evidence="3">Class I SAM-dependent methyltransferase</fullName>
    </submittedName>
</protein>
<evidence type="ECO:0000256" key="1">
    <source>
        <dbReference type="SAM" id="MobiDB-lite"/>
    </source>
</evidence>
<evidence type="ECO:0000259" key="2">
    <source>
        <dbReference type="Pfam" id="PF18096"/>
    </source>
</evidence>
<dbReference type="Gene3D" id="3.40.50.150">
    <property type="entry name" value="Vaccinia Virus protein VP39"/>
    <property type="match status" value="1"/>
</dbReference>
<dbReference type="SUPFAM" id="SSF53335">
    <property type="entry name" value="S-adenosyl-L-methionine-dependent methyltransferases"/>
    <property type="match status" value="1"/>
</dbReference>
<feature type="region of interest" description="Disordered" evidence="1">
    <location>
        <begin position="162"/>
        <end position="182"/>
    </location>
</feature>